<dbReference type="InterPro" id="IPR017972">
    <property type="entry name" value="Cyt_P450_CS"/>
</dbReference>
<dbReference type="GO" id="GO:0005506">
    <property type="term" value="F:iron ion binding"/>
    <property type="evidence" value="ECO:0007669"/>
    <property type="project" value="InterPro"/>
</dbReference>
<sequence length="155" mass="17121">MAGGAQGISRLKLMGMIISETLRLYPPAVDLTRKVQREVRLPNLMLPANMNLNIPALALHYDPKIWGRRCTSFQARTILGRGSKATNNRPSAYIPFGLGPRACVGSSFAIDEVKIVLAMILQHYAFTLSPNYIHSPIQVIAIRPKHGVQVVLHVL</sequence>
<comment type="caution">
    <text evidence="13">The sequence shown here is derived from an EMBL/GenBank/DDBJ whole genome shotgun (WGS) entry which is preliminary data.</text>
</comment>
<evidence type="ECO:0000256" key="9">
    <source>
        <dbReference type="ARBA" id="ARBA00023033"/>
    </source>
</evidence>
<dbReference type="PROSITE" id="PS00086">
    <property type="entry name" value="CYTOCHROME_P450"/>
    <property type="match status" value="1"/>
</dbReference>
<evidence type="ECO:0000256" key="8">
    <source>
        <dbReference type="ARBA" id="ARBA00023004"/>
    </source>
</evidence>
<dbReference type="InterPro" id="IPR002403">
    <property type="entry name" value="Cyt_P450_E_grp-IV"/>
</dbReference>
<accession>A0AA88UQD6</accession>
<evidence type="ECO:0000256" key="11">
    <source>
        <dbReference type="PIRSR" id="PIRSR602403-1"/>
    </source>
</evidence>
<evidence type="ECO:0000256" key="3">
    <source>
        <dbReference type="ARBA" id="ARBA00022617"/>
    </source>
</evidence>
<dbReference type="AlphaFoldDB" id="A0AA88UQD6"/>
<dbReference type="SUPFAM" id="SSF48264">
    <property type="entry name" value="Cytochrome P450"/>
    <property type="match status" value="1"/>
</dbReference>
<evidence type="ECO:0000256" key="2">
    <source>
        <dbReference type="ARBA" id="ARBA00010617"/>
    </source>
</evidence>
<dbReference type="Pfam" id="PF00067">
    <property type="entry name" value="p450"/>
    <property type="match status" value="1"/>
</dbReference>
<comment type="subcellular location">
    <subcellularLocation>
        <location evidence="1">Membrane</location>
    </subcellularLocation>
</comment>
<keyword evidence="7 12" id="KW-0560">Oxidoreductase</keyword>
<organism evidence="13 14">
    <name type="scientific">Escallonia rubra</name>
    <dbReference type="NCBI Taxonomy" id="112253"/>
    <lineage>
        <taxon>Eukaryota</taxon>
        <taxon>Viridiplantae</taxon>
        <taxon>Streptophyta</taxon>
        <taxon>Embryophyta</taxon>
        <taxon>Tracheophyta</taxon>
        <taxon>Spermatophyta</taxon>
        <taxon>Magnoliopsida</taxon>
        <taxon>eudicotyledons</taxon>
        <taxon>Gunneridae</taxon>
        <taxon>Pentapetalae</taxon>
        <taxon>asterids</taxon>
        <taxon>campanulids</taxon>
        <taxon>Escalloniales</taxon>
        <taxon>Escalloniaceae</taxon>
        <taxon>Escallonia</taxon>
    </lineage>
</organism>
<dbReference type="PANTHER" id="PTHR24282:SF20">
    <property type="entry name" value="CYTOCHROME P450 CYP749A22-LIKE"/>
    <property type="match status" value="1"/>
</dbReference>
<evidence type="ECO:0000256" key="12">
    <source>
        <dbReference type="RuleBase" id="RU000461"/>
    </source>
</evidence>
<dbReference type="Gene3D" id="1.10.630.10">
    <property type="entry name" value="Cytochrome P450"/>
    <property type="match status" value="1"/>
</dbReference>
<dbReference type="GO" id="GO:0020037">
    <property type="term" value="F:heme binding"/>
    <property type="evidence" value="ECO:0007669"/>
    <property type="project" value="InterPro"/>
</dbReference>
<evidence type="ECO:0000256" key="5">
    <source>
        <dbReference type="ARBA" id="ARBA00022723"/>
    </source>
</evidence>
<evidence type="ECO:0000256" key="7">
    <source>
        <dbReference type="ARBA" id="ARBA00023002"/>
    </source>
</evidence>
<dbReference type="InterPro" id="IPR050665">
    <property type="entry name" value="Cytochrome_P450_Monooxygen"/>
</dbReference>
<protein>
    <recommendedName>
        <fullName evidence="15">Cytochrome P450</fullName>
    </recommendedName>
</protein>
<dbReference type="InterPro" id="IPR001128">
    <property type="entry name" value="Cyt_P450"/>
</dbReference>
<keyword evidence="4" id="KW-0812">Transmembrane</keyword>
<comment type="similarity">
    <text evidence="2 12">Belongs to the cytochrome P450 family.</text>
</comment>
<keyword evidence="6" id="KW-1133">Transmembrane helix</keyword>
<reference evidence="13" key="1">
    <citation type="submission" date="2022-12" db="EMBL/GenBank/DDBJ databases">
        <title>Draft genome assemblies for two species of Escallonia (Escalloniales).</title>
        <authorList>
            <person name="Chanderbali A."/>
            <person name="Dervinis C."/>
            <person name="Anghel I."/>
            <person name="Soltis D."/>
            <person name="Soltis P."/>
            <person name="Zapata F."/>
        </authorList>
    </citation>
    <scope>NUCLEOTIDE SEQUENCE</scope>
    <source>
        <strain evidence="13">UCBG92.1500</strain>
        <tissue evidence="13">Leaf</tissue>
    </source>
</reference>
<evidence type="ECO:0008006" key="15">
    <source>
        <dbReference type="Google" id="ProtNLM"/>
    </source>
</evidence>
<evidence type="ECO:0000256" key="6">
    <source>
        <dbReference type="ARBA" id="ARBA00022989"/>
    </source>
</evidence>
<dbReference type="GO" id="GO:0004497">
    <property type="term" value="F:monooxygenase activity"/>
    <property type="evidence" value="ECO:0007669"/>
    <property type="project" value="UniProtKB-KW"/>
</dbReference>
<keyword evidence="10" id="KW-0472">Membrane</keyword>
<evidence type="ECO:0000313" key="13">
    <source>
        <dbReference type="EMBL" id="KAK2983897.1"/>
    </source>
</evidence>
<dbReference type="Proteomes" id="UP001187471">
    <property type="component" value="Unassembled WGS sequence"/>
</dbReference>
<feature type="binding site" description="axial binding residue" evidence="11">
    <location>
        <position position="103"/>
    </location>
    <ligand>
        <name>heme</name>
        <dbReference type="ChEBI" id="CHEBI:30413"/>
    </ligand>
    <ligandPart>
        <name>Fe</name>
        <dbReference type="ChEBI" id="CHEBI:18248"/>
    </ligandPart>
</feature>
<keyword evidence="14" id="KW-1185">Reference proteome</keyword>
<dbReference type="PRINTS" id="PR00465">
    <property type="entry name" value="EP450IV"/>
</dbReference>
<evidence type="ECO:0000313" key="14">
    <source>
        <dbReference type="Proteomes" id="UP001187471"/>
    </source>
</evidence>
<keyword evidence="5 11" id="KW-0479">Metal-binding</keyword>
<keyword evidence="9 12" id="KW-0503">Monooxygenase</keyword>
<dbReference type="InterPro" id="IPR036396">
    <property type="entry name" value="Cyt_P450_sf"/>
</dbReference>
<name>A0AA88UQD6_9ASTE</name>
<evidence type="ECO:0000256" key="1">
    <source>
        <dbReference type="ARBA" id="ARBA00004370"/>
    </source>
</evidence>
<keyword evidence="3 11" id="KW-0349">Heme</keyword>
<dbReference type="PRINTS" id="PR00385">
    <property type="entry name" value="P450"/>
</dbReference>
<gene>
    <name evidence="13" type="ORF">RJ640_008056</name>
</gene>
<dbReference type="EMBL" id="JAVXUO010001293">
    <property type="protein sequence ID" value="KAK2983897.1"/>
    <property type="molecule type" value="Genomic_DNA"/>
</dbReference>
<proteinExistence type="inferred from homology"/>
<evidence type="ECO:0000256" key="4">
    <source>
        <dbReference type="ARBA" id="ARBA00022692"/>
    </source>
</evidence>
<comment type="cofactor">
    <cofactor evidence="11">
        <name>heme</name>
        <dbReference type="ChEBI" id="CHEBI:30413"/>
    </cofactor>
</comment>
<dbReference type="PANTHER" id="PTHR24282">
    <property type="entry name" value="CYTOCHROME P450 FAMILY MEMBER"/>
    <property type="match status" value="1"/>
</dbReference>
<evidence type="ECO:0000256" key="10">
    <source>
        <dbReference type="ARBA" id="ARBA00023136"/>
    </source>
</evidence>
<keyword evidence="8 11" id="KW-0408">Iron</keyword>
<dbReference type="GO" id="GO:0016020">
    <property type="term" value="C:membrane"/>
    <property type="evidence" value="ECO:0007669"/>
    <property type="project" value="UniProtKB-SubCell"/>
</dbReference>
<dbReference type="GO" id="GO:0016705">
    <property type="term" value="F:oxidoreductase activity, acting on paired donors, with incorporation or reduction of molecular oxygen"/>
    <property type="evidence" value="ECO:0007669"/>
    <property type="project" value="InterPro"/>
</dbReference>